<dbReference type="InterPro" id="IPR012818">
    <property type="entry name" value="CbiE"/>
</dbReference>
<dbReference type="CDD" id="cd11644">
    <property type="entry name" value="Precorrin-6Y-MT"/>
    <property type="match status" value="1"/>
</dbReference>
<dbReference type="PANTHER" id="PTHR43182:SF1">
    <property type="entry name" value="COBALT-PRECORRIN-7 C(5)-METHYLTRANSFERASE"/>
    <property type="match status" value="1"/>
</dbReference>
<dbReference type="RefSeq" id="WP_147818117.1">
    <property type="nucleotide sequence ID" value="NZ_BPRA01000015.1"/>
</dbReference>
<evidence type="ECO:0000256" key="1">
    <source>
        <dbReference type="ARBA" id="ARBA00004953"/>
    </source>
</evidence>
<protein>
    <submittedName>
        <fullName evidence="7">Precorrin-6Y C(5,15)-methyltransferase [decarboxylating]</fullName>
    </submittedName>
</protein>
<evidence type="ECO:0000256" key="4">
    <source>
        <dbReference type="ARBA" id="ARBA00022679"/>
    </source>
</evidence>
<keyword evidence="2" id="KW-0169">Cobalamin biosynthesis</keyword>
<dbReference type="InterPro" id="IPR014008">
    <property type="entry name" value="Cbl_synth_MTase_CbiT"/>
</dbReference>
<evidence type="ECO:0000256" key="3">
    <source>
        <dbReference type="ARBA" id="ARBA00022603"/>
    </source>
</evidence>
<dbReference type="PIRSF" id="PIRSF036428">
    <property type="entry name" value="CobL"/>
    <property type="match status" value="1"/>
</dbReference>
<comment type="caution">
    <text evidence="7">The sequence shown here is derived from an EMBL/GenBank/DDBJ whole genome shotgun (WGS) entry which is preliminary data.</text>
</comment>
<dbReference type="Proteomes" id="UP001055101">
    <property type="component" value="Unassembled WGS sequence"/>
</dbReference>
<evidence type="ECO:0000313" key="7">
    <source>
        <dbReference type="EMBL" id="GJE56722.1"/>
    </source>
</evidence>
<comment type="pathway">
    <text evidence="1">Cofactor biosynthesis; adenosylcobalamin biosynthesis.</text>
</comment>
<evidence type="ECO:0000259" key="6">
    <source>
        <dbReference type="Pfam" id="PF00590"/>
    </source>
</evidence>
<evidence type="ECO:0000256" key="5">
    <source>
        <dbReference type="ARBA" id="ARBA00022691"/>
    </source>
</evidence>
<dbReference type="Gene3D" id="3.40.1010.10">
    <property type="entry name" value="Cobalt-precorrin-4 Transmethylase, Domain 1"/>
    <property type="match status" value="1"/>
</dbReference>
<dbReference type="SUPFAM" id="SSF53790">
    <property type="entry name" value="Tetrapyrrole methylase"/>
    <property type="match status" value="1"/>
</dbReference>
<gene>
    <name evidence="7" type="primary">cobL</name>
    <name evidence="7" type="ORF">EKPJFOCH_3230</name>
</gene>
<accession>A0ABQ4TRE6</accession>
<dbReference type="EMBL" id="BPRA01000015">
    <property type="protein sequence ID" value="GJE56722.1"/>
    <property type="molecule type" value="Genomic_DNA"/>
</dbReference>
<keyword evidence="3" id="KW-0489">Methyltransferase</keyword>
<dbReference type="Pfam" id="PF00590">
    <property type="entry name" value="TP_methylase"/>
    <property type="match status" value="1"/>
</dbReference>
<dbReference type="InterPro" id="IPR035996">
    <property type="entry name" value="4pyrrol_Methylase_sf"/>
</dbReference>
<name>A0ABQ4TRE6_9HYPH</name>
<dbReference type="InterPro" id="IPR000878">
    <property type="entry name" value="4pyrrol_Mease"/>
</dbReference>
<organism evidence="7 8">
    <name type="scientific">Methylobacterium thuringiense</name>
    <dbReference type="NCBI Taxonomy" id="1003091"/>
    <lineage>
        <taxon>Bacteria</taxon>
        <taxon>Pseudomonadati</taxon>
        <taxon>Pseudomonadota</taxon>
        <taxon>Alphaproteobacteria</taxon>
        <taxon>Hyphomicrobiales</taxon>
        <taxon>Methylobacteriaceae</taxon>
        <taxon>Methylobacterium</taxon>
    </lineage>
</organism>
<dbReference type="PANTHER" id="PTHR43182">
    <property type="entry name" value="COBALT-PRECORRIN-6B C(15)-METHYLTRANSFERASE (DECARBOXYLATING)"/>
    <property type="match status" value="1"/>
</dbReference>
<dbReference type="InterPro" id="IPR014777">
    <property type="entry name" value="4pyrrole_Mease_sub1"/>
</dbReference>
<dbReference type="Gene3D" id="3.40.50.150">
    <property type="entry name" value="Vaccinia Virus protein VP39"/>
    <property type="match status" value="1"/>
</dbReference>
<reference evidence="7" key="2">
    <citation type="submission" date="2021-08" db="EMBL/GenBank/DDBJ databases">
        <authorList>
            <person name="Tani A."/>
            <person name="Ola A."/>
            <person name="Ogura Y."/>
            <person name="Katsura K."/>
            <person name="Hayashi T."/>
        </authorList>
    </citation>
    <scope>NUCLEOTIDE SEQUENCE</scope>
    <source>
        <strain evidence="7">DSM 23674</strain>
    </source>
</reference>
<keyword evidence="5" id="KW-0949">S-adenosyl-L-methionine</keyword>
<keyword evidence="4" id="KW-0808">Transferase</keyword>
<reference evidence="7" key="1">
    <citation type="journal article" date="2021" name="Front. Microbiol.">
        <title>Comprehensive Comparative Genomics and Phenotyping of Methylobacterium Species.</title>
        <authorList>
            <person name="Alessa O."/>
            <person name="Ogura Y."/>
            <person name="Fujitani Y."/>
            <person name="Takami H."/>
            <person name="Hayashi T."/>
            <person name="Sahin N."/>
            <person name="Tani A."/>
        </authorList>
    </citation>
    <scope>NUCLEOTIDE SEQUENCE</scope>
    <source>
        <strain evidence="7">DSM 23674</strain>
    </source>
</reference>
<sequence length="410" mass="42822">MTLHQQAASPWLTIVGIGEDGRAGLSPAASAALDAAEVVWGGRRHLALAAPLSAEAHLWPSPISDAYETILARRGRPTCLLATGDPFHYGIGAEIARLVPPAEIRAYPQPSAFSLAAARLGWPIAETACLTLHGRALTRIVPALQPGARLLVLSWDGTTPAAVAALLVERGFARSRLTVLEAMGGPHERIFVSEAVAFASDRKIEPLNTLAIEVVAEPGARVLPLATGLDDGWFENDGQLTKAEIRAVTLSALAPFAGALLWDVGAGAGSIAIEWCLRHPANRALAIEARSDRAERIGRNCENLGVPERVSIVEGPAPAALAGLAPPDAVFIGGGISRSGVLAACRDALRSSGRLVANAVTLEGEAALLAMFSEMGGSLRRLSVAKAAPVGGLTGWRQAMPVTQWVWTKP</sequence>
<proteinExistence type="predicted"/>
<dbReference type="NCBIfam" id="TIGR02467">
    <property type="entry name" value="CbiE"/>
    <property type="match status" value="1"/>
</dbReference>
<dbReference type="SUPFAM" id="SSF53335">
    <property type="entry name" value="S-adenosyl-L-methionine-dependent methyltransferases"/>
    <property type="match status" value="1"/>
</dbReference>
<evidence type="ECO:0000313" key="8">
    <source>
        <dbReference type="Proteomes" id="UP001055101"/>
    </source>
</evidence>
<feature type="domain" description="Tetrapyrrole methylase" evidence="6">
    <location>
        <begin position="12"/>
        <end position="193"/>
    </location>
</feature>
<evidence type="ECO:0000256" key="2">
    <source>
        <dbReference type="ARBA" id="ARBA00022573"/>
    </source>
</evidence>
<dbReference type="NCBIfam" id="TIGR02469">
    <property type="entry name" value="CbiT"/>
    <property type="match status" value="1"/>
</dbReference>
<dbReference type="InterPro" id="IPR006365">
    <property type="entry name" value="Cbl_synth_CobL"/>
</dbReference>
<dbReference type="InterPro" id="IPR029063">
    <property type="entry name" value="SAM-dependent_MTases_sf"/>
</dbReference>
<dbReference type="InterPro" id="IPR050714">
    <property type="entry name" value="Cobalamin_biosynth_MTase"/>
</dbReference>
<keyword evidence="8" id="KW-1185">Reference proteome</keyword>